<dbReference type="AlphaFoldDB" id="A0A0R3QVV8"/>
<evidence type="ECO:0000313" key="1">
    <source>
        <dbReference type="EMBL" id="VDO33555.1"/>
    </source>
</evidence>
<sequence>MWELNCITVNFAYKKQSFVAISHIEVLFENNEAQPKNTNVLETYC</sequence>
<evidence type="ECO:0000313" key="3">
    <source>
        <dbReference type="WBParaSite" id="BTMF_0001186601-mRNA-1"/>
    </source>
</evidence>
<dbReference type="EMBL" id="UZAG01017226">
    <property type="protein sequence ID" value="VDO33555.1"/>
    <property type="molecule type" value="Genomic_DNA"/>
</dbReference>
<organism evidence="3">
    <name type="scientific">Brugia timori</name>
    <dbReference type="NCBI Taxonomy" id="42155"/>
    <lineage>
        <taxon>Eukaryota</taxon>
        <taxon>Metazoa</taxon>
        <taxon>Ecdysozoa</taxon>
        <taxon>Nematoda</taxon>
        <taxon>Chromadorea</taxon>
        <taxon>Rhabditida</taxon>
        <taxon>Spirurina</taxon>
        <taxon>Spiruromorpha</taxon>
        <taxon>Filarioidea</taxon>
        <taxon>Onchocercidae</taxon>
        <taxon>Brugia</taxon>
    </lineage>
</organism>
<reference evidence="1 2" key="2">
    <citation type="submission" date="2018-11" db="EMBL/GenBank/DDBJ databases">
        <authorList>
            <consortium name="Pathogen Informatics"/>
        </authorList>
    </citation>
    <scope>NUCLEOTIDE SEQUENCE [LARGE SCALE GENOMIC DNA]</scope>
</reference>
<protein>
    <submittedName>
        <fullName evidence="1 3">Uncharacterized protein</fullName>
    </submittedName>
</protein>
<keyword evidence="2" id="KW-1185">Reference proteome</keyword>
<accession>A0A0R3QVV8</accession>
<dbReference type="Proteomes" id="UP000280834">
    <property type="component" value="Unassembled WGS sequence"/>
</dbReference>
<reference evidence="3" key="1">
    <citation type="submission" date="2017-02" db="UniProtKB">
        <authorList>
            <consortium name="WormBaseParasite"/>
        </authorList>
    </citation>
    <scope>IDENTIFICATION</scope>
</reference>
<dbReference type="WBParaSite" id="BTMF_0001186601-mRNA-1">
    <property type="protein sequence ID" value="BTMF_0001186601-mRNA-1"/>
    <property type="gene ID" value="BTMF_0001186601"/>
</dbReference>
<name>A0A0R3QVV8_9BILA</name>
<proteinExistence type="predicted"/>
<evidence type="ECO:0000313" key="2">
    <source>
        <dbReference type="Proteomes" id="UP000280834"/>
    </source>
</evidence>
<gene>
    <name evidence="1" type="ORF">BTMF_LOCUS9894</name>
</gene>